<protein>
    <submittedName>
        <fullName evidence="2">Uncharacterized protein</fullName>
    </submittedName>
</protein>
<evidence type="ECO:0000256" key="1">
    <source>
        <dbReference type="SAM" id="MobiDB-lite"/>
    </source>
</evidence>
<dbReference type="AlphaFoldDB" id="A0A2P5QAN7"/>
<reference evidence="2 3" key="1">
    <citation type="submission" date="2015-01" db="EMBL/GenBank/DDBJ databases">
        <title>Genome of allotetraploid Gossypium barbadense reveals genomic plasticity and fiber elongation in cotton evolution.</title>
        <authorList>
            <person name="Chen X."/>
            <person name="Liu X."/>
            <person name="Zhao B."/>
            <person name="Zheng H."/>
            <person name="Hu Y."/>
            <person name="Lu G."/>
            <person name="Yang C."/>
            <person name="Chen J."/>
            <person name="Shan C."/>
            <person name="Zhang L."/>
            <person name="Zhou Y."/>
            <person name="Wang L."/>
            <person name="Guo W."/>
            <person name="Bai Y."/>
            <person name="Ruan J."/>
            <person name="Shangguan X."/>
            <person name="Mao Y."/>
            <person name="Jiang J."/>
            <person name="Zhu Y."/>
            <person name="Lei J."/>
            <person name="Kang H."/>
            <person name="Chen S."/>
            <person name="He X."/>
            <person name="Wang R."/>
            <person name="Wang Y."/>
            <person name="Chen J."/>
            <person name="Wang L."/>
            <person name="Yu S."/>
            <person name="Wang B."/>
            <person name="Wei J."/>
            <person name="Song S."/>
            <person name="Lu X."/>
            <person name="Gao Z."/>
            <person name="Gu W."/>
            <person name="Deng X."/>
            <person name="Ma D."/>
            <person name="Wang S."/>
            <person name="Liang W."/>
            <person name="Fang L."/>
            <person name="Cai C."/>
            <person name="Zhu X."/>
            <person name="Zhou B."/>
            <person name="Zhang Y."/>
            <person name="Chen Z."/>
            <person name="Xu S."/>
            <person name="Zhu R."/>
            <person name="Wang S."/>
            <person name="Zhang T."/>
            <person name="Zhao G."/>
        </authorList>
    </citation>
    <scope>NUCLEOTIDE SEQUENCE [LARGE SCALE GENOMIC DNA]</scope>
    <source>
        <strain evidence="3">cv. Xinhai21</strain>
        <tissue evidence="2">Leaf</tissue>
    </source>
</reference>
<accession>A0A2P5QAN7</accession>
<name>A0A2P5QAN7_GOSBA</name>
<feature type="region of interest" description="Disordered" evidence="1">
    <location>
        <begin position="23"/>
        <end position="44"/>
    </location>
</feature>
<evidence type="ECO:0000313" key="2">
    <source>
        <dbReference type="EMBL" id="PPS02994.1"/>
    </source>
</evidence>
<sequence>MTVFVAASKETKRRIRELVLQTTDSDSVSAKNDAALSDSPELTDLPNGGAFQRIHAWREFKYGENKESAEDAKSGAEVGVLSTDSMTKLGESEMQKKGQKVEVEMVHPWPEWIELMERLVQQNYFDHKRRDDEKMVEDLGFDMTNVVEEVKDDAGIDFKDYKTVQTACINSGKDRFNTLRVRKRESEMMSNEDRDKRLSFAGRAIFV</sequence>
<organism evidence="2 3">
    <name type="scientific">Gossypium barbadense</name>
    <name type="common">Sea Island cotton</name>
    <name type="synonym">Hibiscus barbadensis</name>
    <dbReference type="NCBI Taxonomy" id="3634"/>
    <lineage>
        <taxon>Eukaryota</taxon>
        <taxon>Viridiplantae</taxon>
        <taxon>Streptophyta</taxon>
        <taxon>Embryophyta</taxon>
        <taxon>Tracheophyta</taxon>
        <taxon>Spermatophyta</taxon>
        <taxon>Magnoliopsida</taxon>
        <taxon>eudicotyledons</taxon>
        <taxon>Gunneridae</taxon>
        <taxon>Pentapetalae</taxon>
        <taxon>rosids</taxon>
        <taxon>malvids</taxon>
        <taxon>Malvales</taxon>
        <taxon>Malvaceae</taxon>
        <taxon>Malvoideae</taxon>
        <taxon>Gossypium</taxon>
    </lineage>
</organism>
<evidence type="ECO:0000313" key="3">
    <source>
        <dbReference type="Proteomes" id="UP000239757"/>
    </source>
</evidence>
<proteinExistence type="predicted"/>
<dbReference type="OrthoDB" id="448399at2759"/>
<gene>
    <name evidence="2" type="ORF">GOBAR_AA17676</name>
</gene>
<dbReference type="EMBL" id="KZ664823">
    <property type="protein sequence ID" value="PPS02994.1"/>
    <property type="molecule type" value="Genomic_DNA"/>
</dbReference>
<dbReference type="Proteomes" id="UP000239757">
    <property type="component" value="Unassembled WGS sequence"/>
</dbReference>